<evidence type="ECO:0000256" key="2">
    <source>
        <dbReference type="ARBA" id="ARBA00022692"/>
    </source>
</evidence>
<accession>A0A420XJF7</accession>
<dbReference type="EMBL" id="RBJC01000004">
    <property type="protein sequence ID" value="RKR77281.1"/>
    <property type="molecule type" value="Genomic_DNA"/>
</dbReference>
<feature type="transmembrane region" description="Helical" evidence="5">
    <location>
        <begin position="152"/>
        <end position="171"/>
    </location>
</feature>
<reference evidence="7 8" key="1">
    <citation type="submission" date="2018-10" db="EMBL/GenBank/DDBJ databases">
        <title>Genomic Encyclopedia of Type Strains, Phase IV (KMG-IV): sequencing the most valuable type-strain genomes for metagenomic binning, comparative biology and taxonomic classification.</title>
        <authorList>
            <person name="Goeker M."/>
        </authorList>
    </citation>
    <scope>NUCLEOTIDE SEQUENCE [LARGE SCALE GENOMIC DNA]</scope>
    <source>
        <strain evidence="7 8">DSM 23800</strain>
    </source>
</reference>
<name>A0A420XJF7_9PAST</name>
<evidence type="ECO:0000256" key="1">
    <source>
        <dbReference type="ARBA" id="ARBA00004141"/>
    </source>
</evidence>
<feature type="domain" description="EamA" evidence="6">
    <location>
        <begin position="152"/>
        <end position="286"/>
    </location>
</feature>
<comment type="subcellular location">
    <subcellularLocation>
        <location evidence="1">Membrane</location>
        <topology evidence="1">Multi-pass membrane protein</topology>
    </subcellularLocation>
</comment>
<dbReference type="PANTHER" id="PTHR22911">
    <property type="entry name" value="ACYL-MALONYL CONDENSING ENZYME-RELATED"/>
    <property type="match status" value="1"/>
</dbReference>
<gene>
    <name evidence="7" type="ORF">DES31_0608</name>
</gene>
<organism evidence="7 8">
    <name type="scientific">Otariodibacter oris</name>
    <dbReference type="NCBI Taxonomy" id="1032623"/>
    <lineage>
        <taxon>Bacteria</taxon>
        <taxon>Pseudomonadati</taxon>
        <taxon>Pseudomonadota</taxon>
        <taxon>Gammaproteobacteria</taxon>
        <taxon>Pasteurellales</taxon>
        <taxon>Pasteurellaceae</taxon>
        <taxon>Otariodibacter</taxon>
    </lineage>
</organism>
<dbReference type="AlphaFoldDB" id="A0A420XJF7"/>
<keyword evidence="2 5" id="KW-0812">Transmembrane</keyword>
<evidence type="ECO:0000313" key="8">
    <source>
        <dbReference type="Proteomes" id="UP000280099"/>
    </source>
</evidence>
<feature type="transmembrane region" description="Helical" evidence="5">
    <location>
        <begin position="75"/>
        <end position="92"/>
    </location>
</feature>
<proteinExistence type="predicted"/>
<dbReference type="Pfam" id="PF00892">
    <property type="entry name" value="EamA"/>
    <property type="match status" value="2"/>
</dbReference>
<feature type="domain" description="EamA" evidence="6">
    <location>
        <begin position="9"/>
        <end position="143"/>
    </location>
</feature>
<evidence type="ECO:0000313" key="7">
    <source>
        <dbReference type="EMBL" id="RKR77281.1"/>
    </source>
</evidence>
<sequence>MQNHQPIKGAIAIISAGVLFAGVNTLIPKLTSVSSIDASVVALVQYLAAFLFLMPSMVNAGFFQSLKTQHFGLHCIRVFLSAIGIQCWTMALAHPIPIWQGIALLMTSPLFVTIGSGLILKEKVDKKRWIATFLGFVGAMIILEPWSEEFDWIVLLPVAAAFFWAGYSLMVKKLSSDDSPTTMVAYLFILITPFNLLIAMTNLSPTGFSMPSFSDFGFLILLGFLTALAQLAVAKAYNLADASYIQPFDFIKLPLNVLAGWLVFNWVPPGKLWLGAAIIIGATMYITHAETKLAKNSDGQ</sequence>
<evidence type="ECO:0000259" key="6">
    <source>
        <dbReference type="Pfam" id="PF00892"/>
    </source>
</evidence>
<feature type="transmembrane region" description="Helical" evidence="5">
    <location>
        <begin position="7"/>
        <end position="27"/>
    </location>
</feature>
<feature type="transmembrane region" description="Helical" evidence="5">
    <location>
        <begin position="273"/>
        <end position="291"/>
    </location>
</feature>
<dbReference type="Proteomes" id="UP000280099">
    <property type="component" value="Unassembled WGS sequence"/>
</dbReference>
<dbReference type="GO" id="GO:0016020">
    <property type="term" value="C:membrane"/>
    <property type="evidence" value="ECO:0007669"/>
    <property type="project" value="UniProtKB-SubCell"/>
</dbReference>
<dbReference type="SUPFAM" id="SSF103481">
    <property type="entry name" value="Multidrug resistance efflux transporter EmrE"/>
    <property type="match status" value="2"/>
</dbReference>
<keyword evidence="3 5" id="KW-1133">Transmembrane helix</keyword>
<evidence type="ECO:0000256" key="3">
    <source>
        <dbReference type="ARBA" id="ARBA00022989"/>
    </source>
</evidence>
<dbReference type="OrthoDB" id="6115788at2"/>
<protein>
    <submittedName>
        <fullName evidence="7">Drug/metabolite transporter (DMT)-like permease</fullName>
    </submittedName>
</protein>
<feature type="transmembrane region" description="Helical" evidence="5">
    <location>
        <begin position="39"/>
        <end position="63"/>
    </location>
</feature>
<evidence type="ECO:0000256" key="5">
    <source>
        <dbReference type="SAM" id="Phobius"/>
    </source>
</evidence>
<keyword evidence="4 5" id="KW-0472">Membrane</keyword>
<feature type="transmembrane region" description="Helical" evidence="5">
    <location>
        <begin position="129"/>
        <end position="146"/>
    </location>
</feature>
<evidence type="ECO:0000256" key="4">
    <source>
        <dbReference type="ARBA" id="ARBA00023136"/>
    </source>
</evidence>
<dbReference type="RefSeq" id="WP_121121856.1">
    <property type="nucleotide sequence ID" value="NZ_CP016604.1"/>
</dbReference>
<feature type="transmembrane region" description="Helical" evidence="5">
    <location>
        <begin position="250"/>
        <end position="267"/>
    </location>
</feature>
<dbReference type="InterPro" id="IPR037185">
    <property type="entry name" value="EmrE-like"/>
</dbReference>
<feature type="transmembrane region" description="Helical" evidence="5">
    <location>
        <begin position="183"/>
        <end position="204"/>
    </location>
</feature>
<keyword evidence="8" id="KW-1185">Reference proteome</keyword>
<dbReference type="InterPro" id="IPR000620">
    <property type="entry name" value="EamA_dom"/>
</dbReference>
<feature type="transmembrane region" description="Helical" evidence="5">
    <location>
        <begin position="216"/>
        <end position="238"/>
    </location>
</feature>
<dbReference type="PANTHER" id="PTHR22911:SF6">
    <property type="entry name" value="SOLUTE CARRIER FAMILY 35 MEMBER G1"/>
    <property type="match status" value="1"/>
</dbReference>
<feature type="transmembrane region" description="Helical" evidence="5">
    <location>
        <begin position="98"/>
        <end position="120"/>
    </location>
</feature>
<comment type="caution">
    <text evidence="7">The sequence shown here is derived from an EMBL/GenBank/DDBJ whole genome shotgun (WGS) entry which is preliminary data.</text>
</comment>